<dbReference type="Pfam" id="PF19320">
    <property type="entry name" value="GlfT2_domain3"/>
    <property type="match status" value="1"/>
</dbReference>
<evidence type="ECO:0000259" key="6">
    <source>
        <dbReference type="Pfam" id="PF19320"/>
    </source>
</evidence>
<dbReference type="PANTHER" id="PTHR43179">
    <property type="entry name" value="RHAMNOSYLTRANSFERASE WBBL"/>
    <property type="match status" value="1"/>
</dbReference>
<evidence type="ECO:0000256" key="2">
    <source>
        <dbReference type="ARBA" id="ARBA00006739"/>
    </source>
</evidence>
<dbReference type="Gene3D" id="3.90.550.60">
    <property type="match status" value="1"/>
</dbReference>
<keyword evidence="3" id="KW-0328">Glycosyltransferase</keyword>
<dbReference type="PANTHER" id="PTHR43179:SF12">
    <property type="entry name" value="GALACTOFURANOSYLTRANSFERASE GLFT2"/>
    <property type="match status" value="1"/>
</dbReference>
<gene>
    <name evidence="7" type="ORF">GCM10009533_08520</name>
</gene>
<proteinExistence type="inferred from homology"/>
<dbReference type="Proteomes" id="UP001500729">
    <property type="component" value="Unassembled WGS sequence"/>
</dbReference>
<dbReference type="Pfam" id="PF13641">
    <property type="entry name" value="Glyco_tranf_2_3"/>
    <property type="match status" value="1"/>
</dbReference>
<dbReference type="InterPro" id="IPR029044">
    <property type="entry name" value="Nucleotide-diphossugar_trans"/>
</dbReference>
<keyword evidence="4" id="KW-0808">Transferase</keyword>
<sequence>MPTNLAGHLAQPDPAPVISPPALLQRIVMPRTTDPMDVRALYFDESPPPARIARGKHLRAVGAPARNARPLSRSSVHVRERSTVSFSAYFNAFPAGYWRRWTTITAIRLNLMLEGPGRVDVYRSRADGGRVHVRSAPFDAPGAHELNLILELGPFEDGGWYWFDVTTEDEPVVLHSGGWYALVPPPGRASVALGMPTFNRPADCVATLRAIAGDEMLREVVTALIIPDQGADKVCDQEGFGEVREVLGDRLRIVDQPNLGGSGGYARIMYEALTTTDCEQILFMDDDVQLEPDTILRALAFSRFARQPMLVGGQMLNLPARSQLHVMGEIVDRGGFGWRHHPDTDTDHDFAEQPLRHTPWLHKRVDVDYNAWWMCMIPRAVAERIGLPLPLFIKWDDVEYGLRAGAAGFPTVTVPGIAVWHMSFADKHDSLNWQEYFLTRNQLVVAALHGPPRPTRLLLESLKISLHRLLSMEYSTVALREMAVRDFLAGPETLFSKLETALPEVRKRGGEFEDTRMLWSAGDLPPAAARFAEPPRTAASEQRPANPALKLGGLVRGIVHNLTPVDPENQKRPQHNLNPAQARWTVLSALDTATVSSTDGRGVRLLRRDREQFWQLLATSLRLHFTLARRFPGLQRRYLASFKRLTAVERWKRVFEQ</sequence>
<evidence type="ECO:0000256" key="4">
    <source>
        <dbReference type="ARBA" id="ARBA00022679"/>
    </source>
</evidence>
<dbReference type="CDD" id="cd00761">
    <property type="entry name" value="Glyco_tranf_GTA_type"/>
    <property type="match status" value="1"/>
</dbReference>
<feature type="domain" description="Galactofuranosyltransferase GlfT2 N-terminal" evidence="5">
    <location>
        <begin position="24"/>
        <end position="181"/>
    </location>
</feature>
<dbReference type="SUPFAM" id="SSF53448">
    <property type="entry name" value="Nucleotide-diphospho-sugar transferases"/>
    <property type="match status" value="1"/>
</dbReference>
<dbReference type="Pfam" id="PF17994">
    <property type="entry name" value="Glft2_N"/>
    <property type="match status" value="1"/>
</dbReference>
<accession>A0ABP3M2H3</accession>
<evidence type="ECO:0000256" key="3">
    <source>
        <dbReference type="ARBA" id="ARBA00022676"/>
    </source>
</evidence>
<reference evidence="8" key="1">
    <citation type="journal article" date="2019" name="Int. J. Syst. Evol. Microbiol.">
        <title>The Global Catalogue of Microorganisms (GCM) 10K type strain sequencing project: providing services to taxonomists for standard genome sequencing and annotation.</title>
        <authorList>
            <consortium name="The Broad Institute Genomics Platform"/>
            <consortium name="The Broad Institute Genome Sequencing Center for Infectious Disease"/>
            <person name="Wu L."/>
            <person name="Ma J."/>
        </authorList>
    </citation>
    <scope>NUCLEOTIDE SEQUENCE [LARGE SCALE GENOMIC DNA]</scope>
    <source>
        <strain evidence="8">JCM 10303</strain>
    </source>
</reference>
<comment type="caution">
    <text evidence="7">The sequence shown here is derived from an EMBL/GenBank/DDBJ whole genome shotgun (WGS) entry which is preliminary data.</text>
</comment>
<evidence type="ECO:0000259" key="5">
    <source>
        <dbReference type="Pfam" id="PF17994"/>
    </source>
</evidence>
<evidence type="ECO:0000313" key="7">
    <source>
        <dbReference type="EMBL" id="GAA0511986.1"/>
    </source>
</evidence>
<name>A0ABP3M2H3_SACER</name>
<dbReference type="InterPro" id="IPR045699">
    <property type="entry name" value="GlfT2_C"/>
</dbReference>
<feature type="domain" description="Galactofuranosyltransferase-2 C-terminal" evidence="6">
    <location>
        <begin position="457"/>
        <end position="657"/>
    </location>
</feature>
<comment type="pathway">
    <text evidence="1">Cell wall biogenesis; cell wall polysaccharide biosynthesis.</text>
</comment>
<dbReference type="InterPro" id="IPR040492">
    <property type="entry name" value="GlfT2_N"/>
</dbReference>
<evidence type="ECO:0000313" key="8">
    <source>
        <dbReference type="Proteomes" id="UP001500729"/>
    </source>
</evidence>
<protein>
    <submittedName>
        <fullName evidence="7">Glycosyltransferase</fullName>
    </submittedName>
</protein>
<keyword evidence="8" id="KW-1185">Reference proteome</keyword>
<evidence type="ECO:0000256" key="1">
    <source>
        <dbReference type="ARBA" id="ARBA00004776"/>
    </source>
</evidence>
<organism evidence="7 8">
    <name type="scientific">Saccharopolyspora erythraea</name>
    <name type="common">Streptomyces erythraeus</name>
    <dbReference type="NCBI Taxonomy" id="1836"/>
    <lineage>
        <taxon>Bacteria</taxon>
        <taxon>Bacillati</taxon>
        <taxon>Actinomycetota</taxon>
        <taxon>Actinomycetes</taxon>
        <taxon>Pseudonocardiales</taxon>
        <taxon>Pseudonocardiaceae</taxon>
        <taxon>Saccharopolyspora</taxon>
    </lineage>
</organism>
<comment type="similarity">
    <text evidence="2">Belongs to the glycosyltransferase 2 family.</text>
</comment>
<dbReference type="EMBL" id="BAAAGS010000004">
    <property type="protein sequence ID" value="GAA0511986.1"/>
    <property type="molecule type" value="Genomic_DNA"/>
</dbReference>